<proteinExistence type="inferred from homology"/>
<name>A0A5N6V9N8_ASPTM</name>
<feature type="signal peptide" evidence="2">
    <location>
        <begin position="1"/>
        <end position="23"/>
    </location>
</feature>
<accession>A0A5N6V9N8</accession>
<dbReference type="OrthoDB" id="2498029at2759"/>
<dbReference type="Proteomes" id="UP000326950">
    <property type="component" value="Unassembled WGS sequence"/>
</dbReference>
<evidence type="ECO:0000313" key="3">
    <source>
        <dbReference type="EMBL" id="KAE8167599.1"/>
    </source>
</evidence>
<keyword evidence="2" id="KW-0732">Signal</keyword>
<evidence type="ECO:0000256" key="1">
    <source>
        <dbReference type="ARBA" id="ARBA00029464"/>
    </source>
</evidence>
<sequence>MIPGDCLAALGVTIMANAILATAQNMSYGADNFYHNDNLTLHLITFKDQYLKEQSSNHYAQKQIEQGFLTVPLYLPFWGNSEGEPRNAVSGEVYTQAFSAIGDSSQ</sequence>
<dbReference type="InterPro" id="IPR029058">
    <property type="entry name" value="AB_hydrolase_fold"/>
</dbReference>
<dbReference type="PANTHER" id="PTHR47751">
    <property type="entry name" value="SUPERFAMILY HYDROLASE, PUTATIVE (AFU_ORTHOLOGUE AFUA_2G16580)-RELATED"/>
    <property type="match status" value="1"/>
</dbReference>
<keyword evidence="4" id="KW-1185">Reference proteome</keyword>
<organism evidence="3 4">
    <name type="scientific">Aspergillus tamarii</name>
    <dbReference type="NCBI Taxonomy" id="41984"/>
    <lineage>
        <taxon>Eukaryota</taxon>
        <taxon>Fungi</taxon>
        <taxon>Dikarya</taxon>
        <taxon>Ascomycota</taxon>
        <taxon>Pezizomycotina</taxon>
        <taxon>Eurotiomycetes</taxon>
        <taxon>Eurotiomycetidae</taxon>
        <taxon>Eurotiales</taxon>
        <taxon>Aspergillaceae</taxon>
        <taxon>Aspergillus</taxon>
        <taxon>Aspergillus subgen. Circumdati</taxon>
    </lineage>
</organism>
<comment type="similarity">
    <text evidence="1">Belongs to the polyketide transferase af380 family.</text>
</comment>
<evidence type="ECO:0000313" key="4">
    <source>
        <dbReference type="Proteomes" id="UP000326950"/>
    </source>
</evidence>
<evidence type="ECO:0000256" key="2">
    <source>
        <dbReference type="SAM" id="SignalP"/>
    </source>
</evidence>
<reference evidence="3 4" key="1">
    <citation type="submission" date="2019-04" db="EMBL/GenBank/DDBJ databases">
        <title>Friends and foes A comparative genomics study of 23 Aspergillus species from section Flavi.</title>
        <authorList>
            <consortium name="DOE Joint Genome Institute"/>
            <person name="Kjaerbolling I."/>
            <person name="Vesth T."/>
            <person name="Frisvad J.C."/>
            <person name="Nybo J.L."/>
            <person name="Theobald S."/>
            <person name="Kildgaard S."/>
            <person name="Isbrandt T."/>
            <person name="Kuo A."/>
            <person name="Sato A."/>
            <person name="Lyhne E.K."/>
            <person name="Kogle M.E."/>
            <person name="Wiebenga A."/>
            <person name="Kun R.S."/>
            <person name="Lubbers R.J."/>
            <person name="Makela M.R."/>
            <person name="Barry K."/>
            <person name="Chovatia M."/>
            <person name="Clum A."/>
            <person name="Daum C."/>
            <person name="Haridas S."/>
            <person name="He G."/>
            <person name="LaButti K."/>
            <person name="Lipzen A."/>
            <person name="Mondo S."/>
            <person name="Riley R."/>
            <person name="Salamov A."/>
            <person name="Simmons B.A."/>
            <person name="Magnuson J.K."/>
            <person name="Henrissat B."/>
            <person name="Mortensen U.H."/>
            <person name="Larsen T.O."/>
            <person name="Devries R.P."/>
            <person name="Grigoriev I.V."/>
            <person name="Machida M."/>
            <person name="Baker S.E."/>
            <person name="Andersen M.R."/>
        </authorList>
    </citation>
    <scope>NUCLEOTIDE SEQUENCE [LARGE SCALE GENOMIC DNA]</scope>
    <source>
        <strain evidence="3 4">CBS 117626</strain>
    </source>
</reference>
<gene>
    <name evidence="3" type="ORF">BDV40DRAFT_295224</name>
</gene>
<dbReference type="Gene3D" id="3.40.50.1820">
    <property type="entry name" value="alpha/beta hydrolase"/>
    <property type="match status" value="1"/>
</dbReference>
<dbReference type="AlphaFoldDB" id="A0A5N6V9N8"/>
<feature type="chain" id="PRO_5024884567" evidence="2">
    <location>
        <begin position="24"/>
        <end position="106"/>
    </location>
</feature>
<dbReference type="EMBL" id="ML738588">
    <property type="protein sequence ID" value="KAE8167599.1"/>
    <property type="molecule type" value="Genomic_DNA"/>
</dbReference>
<protein>
    <submittedName>
        <fullName evidence="3">Uncharacterized protein</fullName>
    </submittedName>
</protein>
<dbReference type="PANTHER" id="PTHR47751:SF1">
    <property type="entry name" value="SUPERFAMILY HYDROLASE, PUTATIVE (AFU_ORTHOLOGUE AFUA_2G16580)-RELATED"/>
    <property type="match status" value="1"/>
</dbReference>
<dbReference type="InterPro" id="IPR051411">
    <property type="entry name" value="Polyketide_trans_af380"/>
</dbReference>